<dbReference type="InterPro" id="IPR007577">
    <property type="entry name" value="GlycoTrfase_DXD_sugar-bd_CS"/>
</dbReference>
<dbReference type="OrthoDB" id="409543at2759"/>
<organism evidence="2 3">
    <name type="scientific">Gnomoniopsis smithogilvyi</name>
    <dbReference type="NCBI Taxonomy" id="1191159"/>
    <lineage>
        <taxon>Eukaryota</taxon>
        <taxon>Fungi</taxon>
        <taxon>Dikarya</taxon>
        <taxon>Ascomycota</taxon>
        <taxon>Pezizomycotina</taxon>
        <taxon>Sordariomycetes</taxon>
        <taxon>Sordariomycetidae</taxon>
        <taxon>Diaporthales</taxon>
        <taxon>Gnomoniaceae</taxon>
        <taxon>Gnomoniopsis</taxon>
    </lineage>
</organism>
<evidence type="ECO:0000256" key="1">
    <source>
        <dbReference type="ARBA" id="ARBA00009003"/>
    </source>
</evidence>
<dbReference type="EMBL" id="JAPEVB010000001">
    <property type="protein sequence ID" value="KAJ4397662.1"/>
    <property type="molecule type" value="Genomic_DNA"/>
</dbReference>
<dbReference type="Gene3D" id="3.90.550.20">
    <property type="match status" value="1"/>
</dbReference>
<sequence length="363" mass="41233">MSAPALRSMPTRKLIFVTISLLFLIFNYFPRFYRQDLGGAPSTADRTRTIPRIVHLVQLKSDENAELHFSFQSFLCLYTAYHFIKPATIFIHTDHSQKSIEHAIDHGSSWTRKVLTAFPGMVQLNSVTPPTFATNGLPIERIEHKSDFVRMEQMALYGGIYLDWDVVTVRSPTPLLNSGFAAIVGRQVDGNINNGCFMATKDSALVDLMNREMPVEFSGEWQHHSTGLITPIAERISYVPGEVLILDQKAFAPTSWWDDSASALFSEREDNEKPVSVDDQLNVGNLNATDRWFSRAKGQDWEIDFSQTYFLHAFKAIWGPVARFDGIDLQYILRRKSNYALAVWPVVMEGIREGIIHELDETP</sequence>
<reference evidence="2" key="1">
    <citation type="submission" date="2022-10" db="EMBL/GenBank/DDBJ databases">
        <title>Tapping the CABI collections for fungal endophytes: first genome assemblies for Collariella, Neodidymelliopsis, Ascochyta clinopodiicola, Didymella pomorum, Didymosphaeria variabile, Neocosmospora piperis and Neocucurbitaria cava.</title>
        <authorList>
            <person name="Hill R."/>
        </authorList>
    </citation>
    <scope>NUCLEOTIDE SEQUENCE</scope>
    <source>
        <strain evidence="2">IMI 355082</strain>
    </source>
</reference>
<dbReference type="PANTHER" id="PTHR46830:SF2">
    <property type="entry name" value="ALPHA-1,4-N-ACETYLGLUCOSAMINYLTRANSFERASE"/>
    <property type="match status" value="1"/>
</dbReference>
<gene>
    <name evidence="2" type="ORF">N0V93_001895</name>
</gene>
<dbReference type="Proteomes" id="UP001140453">
    <property type="component" value="Unassembled WGS sequence"/>
</dbReference>
<accession>A0A9W8Z6T8</accession>
<evidence type="ECO:0000313" key="3">
    <source>
        <dbReference type="Proteomes" id="UP001140453"/>
    </source>
</evidence>
<proteinExistence type="inferred from homology"/>
<comment type="similarity">
    <text evidence="1">Belongs to the glycosyltransferase 32 family.</text>
</comment>
<dbReference type="SUPFAM" id="SSF53448">
    <property type="entry name" value="Nucleotide-diphospho-sugar transferases"/>
    <property type="match status" value="1"/>
</dbReference>
<dbReference type="PANTHER" id="PTHR46830">
    <property type="entry name" value="TRANSFERASE, PUTATIVE-RELATED"/>
    <property type="match status" value="1"/>
</dbReference>
<dbReference type="GO" id="GO:1901135">
    <property type="term" value="P:carbohydrate derivative metabolic process"/>
    <property type="evidence" value="ECO:0007669"/>
    <property type="project" value="UniProtKB-ARBA"/>
</dbReference>
<protein>
    <recommendedName>
        <fullName evidence="4">Glycosyl transferase</fullName>
    </recommendedName>
</protein>
<keyword evidence="3" id="KW-1185">Reference proteome</keyword>
<name>A0A9W8Z6T8_9PEZI</name>
<dbReference type="Pfam" id="PF04488">
    <property type="entry name" value="Gly_transf_sug"/>
    <property type="match status" value="1"/>
</dbReference>
<evidence type="ECO:0008006" key="4">
    <source>
        <dbReference type="Google" id="ProtNLM"/>
    </source>
</evidence>
<dbReference type="AlphaFoldDB" id="A0A9W8Z6T8"/>
<dbReference type="InterPro" id="IPR029044">
    <property type="entry name" value="Nucleotide-diphossugar_trans"/>
</dbReference>
<comment type="caution">
    <text evidence="2">The sequence shown here is derived from an EMBL/GenBank/DDBJ whole genome shotgun (WGS) entry which is preliminary data.</text>
</comment>
<evidence type="ECO:0000313" key="2">
    <source>
        <dbReference type="EMBL" id="KAJ4397662.1"/>
    </source>
</evidence>